<comment type="similarity">
    <text evidence="1 13">Belongs to the ATPase B chain family.</text>
</comment>
<dbReference type="CDD" id="cd06503">
    <property type="entry name" value="ATP-synt_Fo_b"/>
    <property type="match status" value="1"/>
</dbReference>
<evidence type="ECO:0000256" key="4">
    <source>
        <dbReference type="ARBA" id="ARBA00022692"/>
    </source>
</evidence>
<keyword evidence="14" id="KW-0175">Coiled coil</keyword>
<evidence type="ECO:0000256" key="10">
    <source>
        <dbReference type="ARBA" id="ARBA00025198"/>
    </source>
</evidence>
<protein>
    <recommendedName>
        <fullName evidence="13">ATP synthase subunit b</fullName>
    </recommendedName>
    <alternativeName>
        <fullName evidence="13">ATP synthase F(0) sector subunit b</fullName>
    </alternativeName>
    <alternativeName>
        <fullName evidence="13">ATPase subunit I</fullName>
    </alternativeName>
    <alternativeName>
        <fullName evidence="13">F-type ATPase subunit b</fullName>
        <shortName evidence="13">F-ATPase subunit b</shortName>
    </alternativeName>
</protein>
<keyword evidence="17" id="KW-1185">Reference proteome</keyword>
<keyword evidence="3 13" id="KW-0138">CF(0)</keyword>
<dbReference type="HAMAP" id="MF_01398">
    <property type="entry name" value="ATP_synth_b_bprime"/>
    <property type="match status" value="1"/>
</dbReference>
<evidence type="ECO:0000313" key="16">
    <source>
        <dbReference type="EMBL" id="SDQ78175.1"/>
    </source>
</evidence>
<dbReference type="InterPro" id="IPR017707">
    <property type="entry name" value="Alt_ATP_synth_F0_bsu"/>
</dbReference>
<keyword evidence="5 13" id="KW-0375">Hydrogen ion transport</keyword>
<reference evidence="16 17" key="1">
    <citation type="submission" date="2016-10" db="EMBL/GenBank/DDBJ databases">
        <authorList>
            <person name="Varghese N."/>
            <person name="Submissions S."/>
        </authorList>
    </citation>
    <scope>NUCLEOTIDE SEQUENCE [LARGE SCALE GENOMIC DNA]</scope>
    <source>
        <strain evidence="16 17">Nl1</strain>
    </source>
</reference>
<keyword evidence="6 13" id="KW-1133">Transmembrane helix</keyword>
<evidence type="ECO:0000256" key="3">
    <source>
        <dbReference type="ARBA" id="ARBA00022547"/>
    </source>
</evidence>
<feature type="compositionally biased region" description="Basic and acidic residues" evidence="15">
    <location>
        <begin position="285"/>
        <end position="303"/>
    </location>
</feature>
<dbReference type="PANTHER" id="PTHR33445:SF2">
    <property type="entry name" value="ATP SYNTHASE SUBUNIT B', CHLOROPLASTIC"/>
    <property type="match status" value="1"/>
</dbReference>
<evidence type="ECO:0000256" key="5">
    <source>
        <dbReference type="ARBA" id="ARBA00022781"/>
    </source>
</evidence>
<comment type="subcellular location">
    <subcellularLocation>
        <location evidence="13">Cell membrane</location>
        <topology evidence="13">Single-pass membrane protein</topology>
    </subcellularLocation>
    <subcellularLocation>
        <location evidence="12">Endomembrane system</location>
        <topology evidence="12">Single-pass membrane protein</topology>
    </subcellularLocation>
</comment>
<evidence type="ECO:0000256" key="11">
    <source>
        <dbReference type="ARBA" id="ARBA00025614"/>
    </source>
</evidence>
<dbReference type="EMBL" id="FNKY01000001">
    <property type="protein sequence ID" value="SDQ78175.1"/>
    <property type="molecule type" value="Genomic_DNA"/>
</dbReference>
<keyword evidence="4 13" id="KW-0812">Transmembrane</keyword>
<comment type="function">
    <text evidence="10 13">F(1)F(0) ATP synthase produces ATP from ADP in the presence of a proton or sodium gradient. F-type ATPases consist of two structural domains, F(1) containing the extramembraneous catalytic core and F(0) containing the membrane proton channel, linked together by a central stalk and a peripheral stalk. During catalysis, ATP synthesis in the catalytic domain of F(1) is coupled via a rotary mechanism of the central stalk subunits to proton translocation.</text>
</comment>
<organism evidence="16 17">
    <name type="scientific">Nitrosospira multiformis</name>
    <dbReference type="NCBI Taxonomy" id="1231"/>
    <lineage>
        <taxon>Bacteria</taxon>
        <taxon>Pseudomonadati</taxon>
        <taxon>Pseudomonadota</taxon>
        <taxon>Betaproteobacteria</taxon>
        <taxon>Nitrosomonadales</taxon>
        <taxon>Nitrosomonadaceae</taxon>
        <taxon>Nitrosospira</taxon>
    </lineage>
</organism>
<dbReference type="Pfam" id="PF00430">
    <property type="entry name" value="ATP-synt_B"/>
    <property type="match status" value="1"/>
</dbReference>
<comment type="caution">
    <text evidence="16">The sequence shown here is derived from an EMBL/GenBank/DDBJ whole genome shotgun (WGS) entry which is preliminary data.</text>
</comment>
<dbReference type="InterPro" id="IPR050059">
    <property type="entry name" value="ATP_synthase_B_chain"/>
</dbReference>
<evidence type="ECO:0000256" key="1">
    <source>
        <dbReference type="ARBA" id="ARBA00005513"/>
    </source>
</evidence>
<evidence type="ECO:0000256" key="13">
    <source>
        <dbReference type="HAMAP-Rule" id="MF_01398"/>
    </source>
</evidence>
<dbReference type="NCBIfam" id="TIGR03321">
    <property type="entry name" value="alt_F1F0_F0_B"/>
    <property type="match status" value="1"/>
</dbReference>
<evidence type="ECO:0000256" key="7">
    <source>
        <dbReference type="ARBA" id="ARBA00023065"/>
    </source>
</evidence>
<evidence type="ECO:0000313" key="17">
    <source>
        <dbReference type="Proteomes" id="UP000183471"/>
    </source>
</evidence>
<gene>
    <name evidence="13" type="primary">atpF</name>
    <name evidence="16" type="ORF">SAMN05216402_2263</name>
</gene>
<dbReference type="PANTHER" id="PTHR33445">
    <property type="entry name" value="ATP SYNTHASE SUBUNIT B', CHLOROPLASTIC"/>
    <property type="match status" value="1"/>
</dbReference>
<comment type="subunit">
    <text evidence="13">F-type ATPases have 2 components, F(1) - the catalytic core - and F(0) - the membrane proton channel. F(1) has five subunits: alpha(3), beta(3), gamma(1), delta(1), epsilon(1). F(0) has three main subunits: a(1), b(2) and c(10-14). The alpha and beta chains form an alternating ring which encloses part of the gamma chain. F(1) is attached to F(0) by a central stalk formed by the gamma and epsilon chains, while a peripheral stalk is formed by the delta and b chains.</text>
</comment>
<keyword evidence="13" id="KW-1003">Cell membrane</keyword>
<evidence type="ECO:0000256" key="15">
    <source>
        <dbReference type="SAM" id="MobiDB-lite"/>
    </source>
</evidence>
<keyword evidence="7 13" id="KW-0406">Ion transport</keyword>
<feature type="coiled-coil region" evidence="14">
    <location>
        <begin position="38"/>
        <end position="112"/>
    </location>
</feature>
<keyword evidence="8 13" id="KW-0472">Membrane</keyword>
<dbReference type="Proteomes" id="UP000183471">
    <property type="component" value="Unassembled WGS sequence"/>
</dbReference>
<evidence type="ECO:0000256" key="14">
    <source>
        <dbReference type="SAM" id="Coils"/>
    </source>
</evidence>
<keyword evidence="9 13" id="KW-0066">ATP synthesis</keyword>
<name>A0ABY0TG61_9PROT</name>
<evidence type="ECO:0000256" key="6">
    <source>
        <dbReference type="ARBA" id="ARBA00022989"/>
    </source>
</evidence>
<evidence type="ECO:0000256" key="2">
    <source>
        <dbReference type="ARBA" id="ARBA00022448"/>
    </source>
</evidence>
<proteinExistence type="inferred from homology"/>
<dbReference type="InterPro" id="IPR002146">
    <property type="entry name" value="ATP_synth_b/b'su_bac/chlpt"/>
</dbReference>
<keyword evidence="2 13" id="KW-0813">Transport</keyword>
<feature type="transmembrane region" description="Helical" evidence="13">
    <location>
        <begin position="6"/>
        <end position="22"/>
    </location>
</feature>
<comment type="function">
    <text evidence="11">Component of the F(0) channel, it forms part of the peripheral stalk, linking F(1) to F(0). The b'-subunit is a diverged and duplicated form of b found in plants and photosynthetic bacteria.</text>
</comment>
<evidence type="ECO:0000256" key="8">
    <source>
        <dbReference type="ARBA" id="ARBA00023136"/>
    </source>
</evidence>
<evidence type="ECO:0000256" key="9">
    <source>
        <dbReference type="ARBA" id="ARBA00023310"/>
    </source>
</evidence>
<evidence type="ECO:0000256" key="12">
    <source>
        <dbReference type="ARBA" id="ARBA00037847"/>
    </source>
</evidence>
<sequence length="312" mass="34503">MLIDWFTVIAQVVNFLILVWLLKRFFYKPILKALDAREQRIAAELADADAKKTEAEKERNAFQHKHDEFEQQRAALLSKASAEARTERRRLIAAAREDADNLRTRREEALRREYQSLSETLTRRIGTEVFAIARKVLADLANTTLEAHIAEAFIGRMRELSPNEKARLASTIRTPPPSAAISAPAVLATAGMGATAASVLVRSAFDLPAAQQEAIAAVIRESLGADISVQFATEPELIGGIELVTHGHKVAWSIAGYLSSLEKEIGRLLKNHVEGELESESSSDAEARSETDRSAKERNKGQEKVTVLKPRT</sequence>
<accession>A0ABY0TG61</accession>
<dbReference type="RefSeq" id="WP_074632513.1">
    <property type="nucleotide sequence ID" value="NZ_FNKY01000001.1"/>
</dbReference>
<feature type="region of interest" description="Disordered" evidence="15">
    <location>
        <begin position="273"/>
        <end position="312"/>
    </location>
</feature>
<dbReference type="Pfam" id="PF00213">
    <property type="entry name" value="OSCP"/>
    <property type="match status" value="1"/>
</dbReference>
<dbReference type="InterPro" id="IPR000711">
    <property type="entry name" value="ATPase_OSCP/dsu"/>
</dbReference>